<evidence type="ECO:0000313" key="1">
    <source>
        <dbReference type="EMBL" id="SFM55093.1"/>
    </source>
</evidence>
<evidence type="ECO:0008006" key="3">
    <source>
        <dbReference type="Google" id="ProtNLM"/>
    </source>
</evidence>
<evidence type="ECO:0000313" key="2">
    <source>
        <dbReference type="Proteomes" id="UP000198535"/>
    </source>
</evidence>
<proteinExistence type="predicted"/>
<dbReference type="EMBL" id="FOUJ01000003">
    <property type="protein sequence ID" value="SFM55093.1"/>
    <property type="molecule type" value="Genomic_DNA"/>
</dbReference>
<dbReference type="InterPro" id="IPR014729">
    <property type="entry name" value="Rossmann-like_a/b/a_fold"/>
</dbReference>
<sequence>MQVSVLFSGGKDSSLSAILLEPFFEIELVTCSFSLLPVGEVASEAAETLGFPHRVIRPDISILEKAYDIIMQDGFPKNAINFIHKSVIEHLASDENTSFIADGIRRDDRVPLLEHSQIRSIEDRFGVHYVCPLKGFGRAAVNELVKEHLVIEEGLSENVLKADYETELRELIKQRNGSEKVRDIFPTHVQSHIIERKKAIMN</sequence>
<dbReference type="Proteomes" id="UP000198535">
    <property type="component" value="Unassembled WGS sequence"/>
</dbReference>
<dbReference type="OrthoDB" id="108920at2157"/>
<dbReference type="SUPFAM" id="SSF52402">
    <property type="entry name" value="Adenine nucleotide alpha hydrolases-like"/>
    <property type="match status" value="1"/>
</dbReference>
<protein>
    <recommendedName>
        <fullName evidence="3">Asparagine synthetase domain-containing protein</fullName>
    </recommendedName>
</protein>
<dbReference type="NCBIfam" id="NF011155">
    <property type="entry name" value="PRK14561.1"/>
    <property type="match status" value="1"/>
</dbReference>
<dbReference type="RefSeq" id="WP_091935725.1">
    <property type="nucleotide sequence ID" value="NZ_FOUJ01000003.1"/>
</dbReference>
<accession>A0A1I4RSX6</accession>
<reference evidence="2" key="1">
    <citation type="submission" date="2016-10" db="EMBL/GenBank/DDBJ databases">
        <authorList>
            <person name="Varghese N."/>
            <person name="Submissions S."/>
        </authorList>
    </citation>
    <scope>NUCLEOTIDE SEQUENCE [LARGE SCALE GENOMIC DNA]</scope>
    <source>
        <strain evidence="2">Mob M</strain>
    </source>
</reference>
<name>A0A1I4RSX6_9EURY</name>
<gene>
    <name evidence="1" type="ORF">SAMN04488696_1554</name>
</gene>
<dbReference type="Pfam" id="PF24167">
    <property type="entry name" value="DUF7411"/>
    <property type="match status" value="1"/>
</dbReference>
<dbReference type="AlphaFoldDB" id="A0A1I4RSX6"/>
<dbReference type="InterPro" id="IPR055834">
    <property type="entry name" value="DUF7411"/>
</dbReference>
<dbReference type="STRING" id="487685.SAMN04488696_1554"/>
<keyword evidence="2" id="KW-1185">Reference proteome</keyword>
<organism evidence="1 2">
    <name type="scientific">Methanolobus profundi</name>
    <dbReference type="NCBI Taxonomy" id="487685"/>
    <lineage>
        <taxon>Archaea</taxon>
        <taxon>Methanobacteriati</taxon>
        <taxon>Methanobacteriota</taxon>
        <taxon>Stenosarchaea group</taxon>
        <taxon>Methanomicrobia</taxon>
        <taxon>Methanosarcinales</taxon>
        <taxon>Methanosarcinaceae</taxon>
        <taxon>Methanolobus</taxon>
    </lineage>
</organism>
<dbReference type="Gene3D" id="3.40.50.620">
    <property type="entry name" value="HUPs"/>
    <property type="match status" value="1"/>
</dbReference>